<organism evidence="4 5">
    <name type="scientific">Candidatus Methanofastidiosum methylothiophilum</name>
    <dbReference type="NCBI Taxonomy" id="1705564"/>
    <lineage>
        <taxon>Archaea</taxon>
        <taxon>Methanobacteriati</taxon>
        <taxon>Methanobacteriota</taxon>
        <taxon>Stenosarchaea group</taxon>
        <taxon>Candidatus Methanofastidiosia</taxon>
        <taxon>Candidatus Methanofastidiosales</taxon>
        <taxon>Candidatus Methanofastidiosaceae</taxon>
        <taxon>Candidatus Methanofastidiosum</taxon>
    </lineage>
</organism>
<evidence type="ECO:0000313" key="5">
    <source>
        <dbReference type="Proteomes" id="UP000075578"/>
    </source>
</evidence>
<name>A0A150J3S2_9EURY</name>
<evidence type="ECO:0000256" key="2">
    <source>
        <dbReference type="ARBA" id="ARBA00022840"/>
    </source>
</evidence>
<dbReference type="SUPFAM" id="SSF52540">
    <property type="entry name" value="P-loop containing nucleoside triphosphate hydrolases"/>
    <property type="match status" value="1"/>
</dbReference>
<accession>A0A150J3S2</accession>
<dbReference type="PRINTS" id="PR01874">
    <property type="entry name" value="DNAREPAIRADA"/>
</dbReference>
<sequence length="247" mass="28061">MDDRVKTGVKGLDELIGGGLPKSSSILLSGEAGTGKTIFSLQYIYSGAKDYGEPGIYVTFEEKPDELRREALQFGWDLKKFEDEKKIVILDAASLRVGVPTDENFYVKSDVDIKSLLSRLYEISIDIGAKRIVIDSLPAFFFSDDPENMRDDIYMMGRVLTETKATSILITEIINGQGYSRFGYEEFITRGVITMHLVEGEKAMPRMAEYKRSIFIRKMRETNHKIKQYPFSITKEGIVVYPQGEIY</sequence>
<dbReference type="PANTHER" id="PTHR43637">
    <property type="entry name" value="UPF0273 PROTEIN TM_0370"/>
    <property type="match status" value="1"/>
</dbReference>
<dbReference type="InterPro" id="IPR014774">
    <property type="entry name" value="KaiC-like_dom"/>
</dbReference>
<dbReference type="InterPro" id="IPR010624">
    <property type="entry name" value="KaiC_dom"/>
</dbReference>
<evidence type="ECO:0000259" key="3">
    <source>
        <dbReference type="PROSITE" id="PS51146"/>
    </source>
</evidence>
<keyword evidence="1" id="KW-0547">Nucleotide-binding</keyword>
<dbReference type="Pfam" id="PF06745">
    <property type="entry name" value="ATPase"/>
    <property type="match status" value="1"/>
</dbReference>
<dbReference type="PROSITE" id="PS51146">
    <property type="entry name" value="KAIC"/>
    <property type="match status" value="1"/>
</dbReference>
<evidence type="ECO:0000313" key="4">
    <source>
        <dbReference type="EMBL" id="KYC51788.1"/>
    </source>
</evidence>
<feature type="domain" description="KaiC" evidence="3">
    <location>
        <begin position="3"/>
        <end position="247"/>
    </location>
</feature>
<dbReference type="GO" id="GO:0005524">
    <property type="term" value="F:ATP binding"/>
    <property type="evidence" value="ECO:0007669"/>
    <property type="project" value="UniProtKB-KW"/>
</dbReference>
<comment type="caution">
    <text evidence="4">The sequence shown here is derived from an EMBL/GenBank/DDBJ whole genome shotgun (WGS) entry which is preliminary data.</text>
</comment>
<dbReference type="CDD" id="cd01124">
    <property type="entry name" value="KaiC-like"/>
    <property type="match status" value="1"/>
</dbReference>
<dbReference type="EMBL" id="LNGD01000054">
    <property type="protein sequence ID" value="KYC51788.1"/>
    <property type="molecule type" value="Genomic_DNA"/>
</dbReference>
<proteinExistence type="predicted"/>
<protein>
    <submittedName>
        <fullName evidence="4">Circadian clock protein KaiC</fullName>
    </submittedName>
</protein>
<keyword evidence="2" id="KW-0067">ATP-binding</keyword>
<dbReference type="InterPro" id="IPR027417">
    <property type="entry name" value="P-loop_NTPase"/>
</dbReference>
<evidence type="ECO:0000256" key="1">
    <source>
        <dbReference type="ARBA" id="ARBA00022741"/>
    </source>
</evidence>
<dbReference type="PANTHER" id="PTHR43637:SF1">
    <property type="entry name" value="UPF0273 PROTEIN TM_0370"/>
    <property type="match status" value="1"/>
</dbReference>
<dbReference type="Proteomes" id="UP000075578">
    <property type="component" value="Unassembled WGS sequence"/>
</dbReference>
<dbReference type="Gene3D" id="3.40.50.300">
    <property type="entry name" value="P-loop containing nucleotide triphosphate hydrolases"/>
    <property type="match status" value="1"/>
</dbReference>
<reference evidence="4 5" key="1">
    <citation type="journal article" date="2016" name="ISME J.">
        <title>Chasing the elusive Euryarchaeota class WSA2: genomes reveal a uniquely fastidious methyl-reducing methanogen.</title>
        <authorList>
            <person name="Nobu M.K."/>
            <person name="Narihiro T."/>
            <person name="Kuroda K."/>
            <person name="Mei R."/>
            <person name="Liu W.T."/>
        </authorList>
    </citation>
    <scope>NUCLEOTIDE SEQUENCE [LARGE SCALE GENOMIC DNA]</scope>
    <source>
        <strain evidence="4">U1lsi0528_Bin089</strain>
    </source>
</reference>
<dbReference type="AlphaFoldDB" id="A0A150J3S2"/>
<gene>
    <name evidence="4" type="ORF">AMQ74_00994</name>
</gene>